<dbReference type="AlphaFoldDB" id="W9SKW8"/>
<organism evidence="1 2">
    <name type="scientific">Morus notabilis</name>
    <dbReference type="NCBI Taxonomy" id="981085"/>
    <lineage>
        <taxon>Eukaryota</taxon>
        <taxon>Viridiplantae</taxon>
        <taxon>Streptophyta</taxon>
        <taxon>Embryophyta</taxon>
        <taxon>Tracheophyta</taxon>
        <taxon>Spermatophyta</taxon>
        <taxon>Magnoliopsida</taxon>
        <taxon>eudicotyledons</taxon>
        <taxon>Gunneridae</taxon>
        <taxon>Pentapetalae</taxon>
        <taxon>rosids</taxon>
        <taxon>fabids</taxon>
        <taxon>Rosales</taxon>
        <taxon>Moraceae</taxon>
        <taxon>Moreae</taxon>
        <taxon>Morus</taxon>
    </lineage>
</organism>
<evidence type="ECO:0000313" key="2">
    <source>
        <dbReference type="Proteomes" id="UP000030645"/>
    </source>
</evidence>
<dbReference type="eggNOG" id="KOG3298">
    <property type="taxonomic scope" value="Eukaryota"/>
</dbReference>
<dbReference type="EMBL" id="KE346359">
    <property type="protein sequence ID" value="EXC35506.1"/>
    <property type="molecule type" value="Genomic_DNA"/>
</dbReference>
<keyword evidence="2" id="KW-1185">Reference proteome</keyword>
<accession>W9SKW8</accession>
<dbReference type="Proteomes" id="UP000030645">
    <property type="component" value="Unassembled WGS sequence"/>
</dbReference>
<dbReference type="Gene3D" id="2.40.50.140">
    <property type="entry name" value="Nucleic acid-binding proteins"/>
    <property type="match status" value="1"/>
</dbReference>
<name>W9SKW8_9ROSA</name>
<evidence type="ECO:0000313" key="1">
    <source>
        <dbReference type="EMBL" id="EXC35506.1"/>
    </source>
</evidence>
<proteinExistence type="predicted"/>
<dbReference type="InterPro" id="IPR012340">
    <property type="entry name" value="NA-bd_OB-fold"/>
</dbReference>
<reference evidence="2" key="1">
    <citation type="submission" date="2013-01" db="EMBL/GenBank/DDBJ databases">
        <title>Draft Genome Sequence of a Mulberry Tree, Morus notabilis C.K. Schneid.</title>
        <authorList>
            <person name="He N."/>
            <person name="Zhao S."/>
        </authorList>
    </citation>
    <scope>NUCLEOTIDE SEQUENCE</scope>
</reference>
<sequence length="59" mass="6483">MPGYTYSAGENPIFHSETIEKDVVVRVIVIATKWLEAEREFQALVSLDGDYLGALGPVS</sequence>
<gene>
    <name evidence="1" type="ORF">L484_026813</name>
</gene>
<dbReference type="STRING" id="981085.W9SKW8"/>
<protein>
    <submittedName>
        <fullName evidence="1">Uncharacterized protein</fullName>
    </submittedName>
</protein>